<accession>A0A078J2B8</accession>
<proteinExistence type="predicted"/>
<protein>
    <submittedName>
        <fullName evidence="1">BnaA09g54530D protein</fullName>
    </submittedName>
</protein>
<dbReference type="EMBL" id="LK033473">
    <property type="protein sequence ID" value="CDY56268.1"/>
    <property type="molecule type" value="Genomic_DNA"/>
</dbReference>
<dbReference type="AlphaFoldDB" id="A0A078J2B8"/>
<evidence type="ECO:0000313" key="2">
    <source>
        <dbReference type="Proteomes" id="UP000028999"/>
    </source>
</evidence>
<keyword evidence="2" id="KW-1185">Reference proteome</keyword>
<organism evidence="1 2">
    <name type="scientific">Brassica napus</name>
    <name type="common">Rape</name>
    <dbReference type="NCBI Taxonomy" id="3708"/>
    <lineage>
        <taxon>Eukaryota</taxon>
        <taxon>Viridiplantae</taxon>
        <taxon>Streptophyta</taxon>
        <taxon>Embryophyta</taxon>
        <taxon>Tracheophyta</taxon>
        <taxon>Spermatophyta</taxon>
        <taxon>Magnoliopsida</taxon>
        <taxon>eudicotyledons</taxon>
        <taxon>Gunneridae</taxon>
        <taxon>Pentapetalae</taxon>
        <taxon>rosids</taxon>
        <taxon>malvids</taxon>
        <taxon>Brassicales</taxon>
        <taxon>Brassicaceae</taxon>
        <taxon>Brassiceae</taxon>
        <taxon>Brassica</taxon>
    </lineage>
</organism>
<name>A0A078J2B8_BRANA</name>
<reference evidence="1 2" key="1">
    <citation type="journal article" date="2014" name="Science">
        <title>Plant genetics. Early allopolyploid evolution in the post-Neolithic Brassica napus oilseed genome.</title>
        <authorList>
            <person name="Chalhoub B."/>
            <person name="Denoeud F."/>
            <person name="Liu S."/>
            <person name="Parkin I.A."/>
            <person name="Tang H."/>
            <person name="Wang X."/>
            <person name="Chiquet J."/>
            <person name="Belcram H."/>
            <person name="Tong C."/>
            <person name="Samans B."/>
            <person name="Correa M."/>
            <person name="Da Silva C."/>
            <person name="Just J."/>
            <person name="Falentin C."/>
            <person name="Koh C.S."/>
            <person name="Le Clainche I."/>
            <person name="Bernard M."/>
            <person name="Bento P."/>
            <person name="Noel B."/>
            <person name="Labadie K."/>
            <person name="Alberti A."/>
            <person name="Charles M."/>
            <person name="Arnaud D."/>
            <person name="Guo H."/>
            <person name="Daviaud C."/>
            <person name="Alamery S."/>
            <person name="Jabbari K."/>
            <person name="Zhao M."/>
            <person name="Edger P.P."/>
            <person name="Chelaifa H."/>
            <person name="Tack D."/>
            <person name="Lassalle G."/>
            <person name="Mestiri I."/>
            <person name="Schnel N."/>
            <person name="Le Paslier M.C."/>
            <person name="Fan G."/>
            <person name="Renault V."/>
            <person name="Bayer P.E."/>
            <person name="Golicz A.A."/>
            <person name="Manoli S."/>
            <person name="Lee T.H."/>
            <person name="Thi V.H."/>
            <person name="Chalabi S."/>
            <person name="Hu Q."/>
            <person name="Fan C."/>
            <person name="Tollenaere R."/>
            <person name="Lu Y."/>
            <person name="Battail C."/>
            <person name="Shen J."/>
            <person name="Sidebottom C.H."/>
            <person name="Wang X."/>
            <person name="Canaguier A."/>
            <person name="Chauveau A."/>
            <person name="Berard A."/>
            <person name="Deniot G."/>
            <person name="Guan M."/>
            <person name="Liu Z."/>
            <person name="Sun F."/>
            <person name="Lim Y.P."/>
            <person name="Lyons E."/>
            <person name="Town C.D."/>
            <person name="Bancroft I."/>
            <person name="Wang X."/>
            <person name="Meng J."/>
            <person name="Ma J."/>
            <person name="Pires J.C."/>
            <person name="King G.J."/>
            <person name="Brunel D."/>
            <person name="Delourme R."/>
            <person name="Renard M."/>
            <person name="Aury J.M."/>
            <person name="Adams K.L."/>
            <person name="Batley J."/>
            <person name="Snowdon R.J."/>
            <person name="Tost J."/>
            <person name="Edwards D."/>
            <person name="Zhou Y."/>
            <person name="Hua W."/>
            <person name="Sharpe A.G."/>
            <person name="Paterson A.H."/>
            <person name="Guan C."/>
            <person name="Wincker P."/>
        </authorList>
    </citation>
    <scope>NUCLEOTIDE SEQUENCE [LARGE SCALE GENOMIC DNA]</scope>
    <source>
        <strain evidence="2">cv. Darmor-bzh</strain>
    </source>
</reference>
<dbReference type="Gramene" id="CDY56268">
    <property type="protein sequence ID" value="CDY56268"/>
    <property type="gene ID" value="GSBRNA2T00018032001"/>
</dbReference>
<gene>
    <name evidence="1" type="primary">BnaA09g54530D</name>
    <name evidence="1" type="ORF">GSBRNA2T00018032001</name>
</gene>
<evidence type="ECO:0000313" key="1">
    <source>
        <dbReference type="EMBL" id="CDY56268.1"/>
    </source>
</evidence>
<sequence>MGFSFDGLQQGISRLLMSSLWRLRDCLPPLPRPSFLRNQDLKPRQPISLLFSSEGLMVDRLRLFTSSNIRILCSRSYVHKKLLSRG</sequence>
<dbReference type="Proteomes" id="UP000028999">
    <property type="component" value="Unassembled WGS sequence"/>
</dbReference>
<dbReference type="PaxDb" id="3708-A0A078J2B8"/>